<dbReference type="SUPFAM" id="SSF52821">
    <property type="entry name" value="Rhodanese/Cell cycle control phosphatase"/>
    <property type="match status" value="1"/>
</dbReference>
<proteinExistence type="predicted"/>
<organism evidence="2 3">
    <name type="scientific">Thioalkalicoccus limnaeus</name>
    <dbReference type="NCBI Taxonomy" id="120681"/>
    <lineage>
        <taxon>Bacteria</taxon>
        <taxon>Pseudomonadati</taxon>
        <taxon>Pseudomonadota</taxon>
        <taxon>Gammaproteobacteria</taxon>
        <taxon>Chromatiales</taxon>
        <taxon>Chromatiaceae</taxon>
        <taxon>Thioalkalicoccus</taxon>
    </lineage>
</organism>
<dbReference type="PROSITE" id="PS51257">
    <property type="entry name" value="PROKAR_LIPOPROTEIN"/>
    <property type="match status" value="1"/>
</dbReference>
<name>A0ABV4BI81_9GAMM</name>
<dbReference type="PANTHER" id="PTHR43031:SF1">
    <property type="entry name" value="PYRIDINE NUCLEOTIDE-DISULPHIDE OXIDOREDUCTASE"/>
    <property type="match status" value="1"/>
</dbReference>
<dbReference type="PROSITE" id="PS50206">
    <property type="entry name" value="RHODANESE_3"/>
    <property type="match status" value="1"/>
</dbReference>
<feature type="domain" description="Rhodanese" evidence="1">
    <location>
        <begin position="48"/>
        <end position="152"/>
    </location>
</feature>
<evidence type="ECO:0000259" key="1">
    <source>
        <dbReference type="PROSITE" id="PS50206"/>
    </source>
</evidence>
<reference evidence="2 3" key="1">
    <citation type="submission" date="2024-05" db="EMBL/GenBank/DDBJ databases">
        <title>Genome Sequence and Characterization of the New Strain Purple Sulfur Bacterium of Genus Thioalkalicoccus.</title>
        <authorList>
            <person name="Bryantseva I.A."/>
            <person name="Kyndt J.A."/>
            <person name="Imhoff J.F."/>
        </authorList>
    </citation>
    <scope>NUCLEOTIDE SEQUENCE [LARGE SCALE GENOMIC DNA]</scope>
    <source>
        <strain evidence="2 3">Um2</strain>
    </source>
</reference>
<keyword evidence="3" id="KW-1185">Reference proteome</keyword>
<protein>
    <submittedName>
        <fullName evidence="2">Rhodanese-like domain-containing protein</fullName>
    </submittedName>
</protein>
<dbReference type="EMBL" id="JBDKXB010000050">
    <property type="protein sequence ID" value="MEY6434219.1"/>
    <property type="molecule type" value="Genomic_DNA"/>
</dbReference>
<sequence length="156" mass="16565">MKRAVATTAGLLGLVSLVVVVSTGCQWDSSASLSEHDISAPDSWALASQGEMTIIDIRTPREWRQTGVVAGVREIDMQHPGGLEGFVRELLAEVDGDKDAPIGLICRTGNRSGQVQQVLTAVGFTNVYNIAEGMAGSRAGPGWLRRGLPVESCTRC</sequence>
<dbReference type="InterPro" id="IPR001763">
    <property type="entry name" value="Rhodanese-like_dom"/>
</dbReference>
<dbReference type="InterPro" id="IPR050229">
    <property type="entry name" value="GlpE_sulfurtransferase"/>
</dbReference>
<dbReference type="SMART" id="SM00450">
    <property type="entry name" value="RHOD"/>
    <property type="match status" value="1"/>
</dbReference>
<evidence type="ECO:0000313" key="2">
    <source>
        <dbReference type="EMBL" id="MEY6434219.1"/>
    </source>
</evidence>
<dbReference type="InterPro" id="IPR036873">
    <property type="entry name" value="Rhodanese-like_dom_sf"/>
</dbReference>
<dbReference type="RefSeq" id="WP_369668600.1">
    <property type="nucleotide sequence ID" value="NZ_JBDKXB010000050.1"/>
</dbReference>
<dbReference type="Gene3D" id="3.40.250.10">
    <property type="entry name" value="Rhodanese-like domain"/>
    <property type="match status" value="1"/>
</dbReference>
<accession>A0ABV4BI81</accession>
<dbReference type="PANTHER" id="PTHR43031">
    <property type="entry name" value="FAD-DEPENDENT OXIDOREDUCTASE"/>
    <property type="match status" value="1"/>
</dbReference>
<evidence type="ECO:0000313" key="3">
    <source>
        <dbReference type="Proteomes" id="UP001564408"/>
    </source>
</evidence>
<dbReference type="Proteomes" id="UP001564408">
    <property type="component" value="Unassembled WGS sequence"/>
</dbReference>
<gene>
    <name evidence="2" type="ORF">ABC977_17625</name>
</gene>
<comment type="caution">
    <text evidence="2">The sequence shown here is derived from an EMBL/GenBank/DDBJ whole genome shotgun (WGS) entry which is preliminary data.</text>
</comment>
<dbReference type="Pfam" id="PF00581">
    <property type="entry name" value="Rhodanese"/>
    <property type="match status" value="1"/>
</dbReference>